<dbReference type="InterPro" id="IPR038107">
    <property type="entry name" value="Glycos_transf_N_sf"/>
</dbReference>
<evidence type="ECO:0000256" key="7">
    <source>
        <dbReference type="ARBA" id="ARBA00049183"/>
    </source>
</evidence>
<evidence type="ECO:0000256" key="3">
    <source>
        <dbReference type="ARBA" id="ARBA00012621"/>
    </source>
</evidence>
<dbReference type="Proteomes" id="UP000606044">
    <property type="component" value="Unassembled WGS sequence"/>
</dbReference>
<dbReference type="GO" id="GO:0009244">
    <property type="term" value="P:lipopolysaccharide core region biosynthetic process"/>
    <property type="evidence" value="ECO:0007669"/>
    <property type="project" value="UniProtKB-UniRule"/>
</dbReference>
<dbReference type="GO" id="GO:0009245">
    <property type="term" value="P:lipid A biosynthetic process"/>
    <property type="evidence" value="ECO:0007669"/>
    <property type="project" value="TreeGrafter"/>
</dbReference>
<dbReference type="Gene3D" id="3.40.50.2000">
    <property type="entry name" value="Glycogen Phosphorylase B"/>
    <property type="match status" value="1"/>
</dbReference>
<dbReference type="AlphaFoldDB" id="A0A917BW60"/>
<evidence type="ECO:0000313" key="12">
    <source>
        <dbReference type="EMBL" id="GGF60728.1"/>
    </source>
</evidence>
<dbReference type="EMBL" id="BMCT01000002">
    <property type="protein sequence ID" value="GGF60728.1"/>
    <property type="molecule type" value="Genomic_DNA"/>
</dbReference>
<evidence type="ECO:0000259" key="11">
    <source>
        <dbReference type="Pfam" id="PF04413"/>
    </source>
</evidence>
<reference evidence="12" key="1">
    <citation type="journal article" date="2014" name="Int. J. Syst. Evol. Microbiol.">
        <title>Complete genome sequence of Corynebacterium casei LMG S-19264T (=DSM 44701T), isolated from a smear-ripened cheese.</title>
        <authorList>
            <consortium name="US DOE Joint Genome Institute (JGI-PGF)"/>
            <person name="Walter F."/>
            <person name="Albersmeier A."/>
            <person name="Kalinowski J."/>
            <person name="Ruckert C."/>
        </authorList>
    </citation>
    <scope>NUCLEOTIDE SEQUENCE</scope>
    <source>
        <strain evidence="12">CCM 7897</strain>
    </source>
</reference>
<dbReference type="InterPro" id="IPR007507">
    <property type="entry name" value="Glycos_transf_N"/>
</dbReference>
<proteinExistence type="inferred from homology"/>
<keyword evidence="5 10" id="KW-0808">Transferase</keyword>
<comment type="function">
    <text evidence="1 10">Involved in lipopolysaccharide (LPS) biosynthesis. Catalyzes the transfer of 3-deoxy-D-manno-octulosonate (Kdo) residue(s) from CMP-Kdo to lipid IV(A), the tetraacyldisaccharide-1,4'-bisphosphate precursor of lipid A.</text>
</comment>
<evidence type="ECO:0000256" key="8">
    <source>
        <dbReference type="PIRSR" id="PIRSR639901-1"/>
    </source>
</evidence>
<protein>
    <recommendedName>
        <fullName evidence="4 10">3-deoxy-D-manno-octulosonic acid transferase</fullName>
        <shortName evidence="10">Kdo transferase</shortName>
        <ecNumber evidence="3 10">2.4.99.12</ecNumber>
    </recommendedName>
    <alternativeName>
        <fullName evidence="6 10">Lipid IV(A) 3-deoxy-D-manno-octulosonic acid transferase</fullName>
    </alternativeName>
</protein>
<comment type="caution">
    <text evidence="12">The sequence shown here is derived from an EMBL/GenBank/DDBJ whole genome shotgun (WGS) entry which is preliminary data.</text>
</comment>
<dbReference type="Pfam" id="PF04413">
    <property type="entry name" value="Glycos_transf_N"/>
    <property type="match status" value="1"/>
</dbReference>
<dbReference type="PANTHER" id="PTHR42755:SF1">
    <property type="entry name" value="3-DEOXY-D-MANNO-OCTULOSONIC ACID TRANSFERASE, MITOCHONDRIAL-RELATED"/>
    <property type="match status" value="1"/>
</dbReference>
<evidence type="ECO:0000256" key="2">
    <source>
        <dbReference type="ARBA" id="ARBA00004713"/>
    </source>
</evidence>
<evidence type="ECO:0000256" key="1">
    <source>
        <dbReference type="ARBA" id="ARBA00003394"/>
    </source>
</evidence>
<comment type="similarity">
    <text evidence="10">Belongs to the glycosyltransferase group 1 family.</text>
</comment>
<comment type="pathway">
    <text evidence="2 10">Bacterial outer membrane biogenesis; LPS core biosynthesis.</text>
</comment>
<keyword evidence="10" id="KW-0472">Membrane</keyword>
<evidence type="ECO:0000256" key="5">
    <source>
        <dbReference type="ARBA" id="ARBA00022679"/>
    </source>
</evidence>
<feature type="site" description="Transition state stabilizer" evidence="9">
    <location>
        <position position="212"/>
    </location>
</feature>
<evidence type="ECO:0000256" key="6">
    <source>
        <dbReference type="ARBA" id="ARBA00031445"/>
    </source>
</evidence>
<feature type="domain" description="3-deoxy-D-manno-octulosonic-acid transferase N-terminal" evidence="11">
    <location>
        <begin position="41"/>
        <end position="215"/>
    </location>
</feature>
<gene>
    <name evidence="12" type="primary">kdtA</name>
    <name evidence="12" type="ORF">GCM10007301_20590</name>
</gene>
<keyword evidence="10" id="KW-1003">Cell membrane</keyword>
<sequence>MRGRPLPVPLRLYRGAASAATLLAPAWLRYRISKGKEDPARIGERRGITRQERPFGPLIWVHGASVGEIVSVLPLVERIVGRGFHILLTSGTLTSSRVAARRAPRGVIHQFVPLDAPSFVRRFLGHWKPDLVLLAESELWPNLMTELDRRGTAVVMVNGRLSQRSAERWARLPRSARALLSRVDLCLAQTPEDGARFKALGAPRVEVAGNLKFDVPAPPADSNLLGRLQAVIGHRPVLLAASTHPGEDEVVLEAHRHIRTQLPDLITLIAPRHPERGSDIMALAEGAGLAAAQRSHGQLPHGETEIYVADTIGELGLFYRLAPVAFLGGSLVRHGGQNPIEPAKIGSVVLHGPHVWNFGAVYARLDGDQGSVQVGDAEDMARAALDIFLTPGTHERIAHAAWHAVEALSGALDRTLAAVEPYLLQIRLAGK</sequence>
<keyword evidence="13" id="KW-1185">Reference proteome</keyword>
<dbReference type="Gene3D" id="3.40.50.11720">
    <property type="entry name" value="3-Deoxy-D-manno-octulosonic-acid transferase, N-terminal domain"/>
    <property type="match status" value="1"/>
</dbReference>
<name>A0A917BW60_9HYPH</name>
<dbReference type="GO" id="GO:0043842">
    <property type="term" value="F:Kdo transferase activity"/>
    <property type="evidence" value="ECO:0007669"/>
    <property type="project" value="UniProtKB-EC"/>
</dbReference>
<accession>A0A917BW60</accession>
<organism evidence="12 13">
    <name type="scientific">Azorhizobium oxalatiphilum</name>
    <dbReference type="NCBI Taxonomy" id="980631"/>
    <lineage>
        <taxon>Bacteria</taxon>
        <taxon>Pseudomonadati</taxon>
        <taxon>Pseudomonadota</taxon>
        <taxon>Alphaproteobacteria</taxon>
        <taxon>Hyphomicrobiales</taxon>
        <taxon>Xanthobacteraceae</taxon>
        <taxon>Azorhizobium</taxon>
    </lineage>
</organism>
<dbReference type="RefSeq" id="WP_188578101.1">
    <property type="nucleotide sequence ID" value="NZ_BMCT01000002.1"/>
</dbReference>
<evidence type="ECO:0000256" key="4">
    <source>
        <dbReference type="ARBA" id="ARBA00019077"/>
    </source>
</evidence>
<dbReference type="PANTHER" id="PTHR42755">
    <property type="entry name" value="3-DEOXY-MANNO-OCTULOSONATE CYTIDYLYLTRANSFERASE"/>
    <property type="match status" value="1"/>
</dbReference>
<feature type="site" description="Transition state stabilizer" evidence="9">
    <location>
        <position position="136"/>
    </location>
</feature>
<feature type="active site" description="Proton acceptor" evidence="8">
    <location>
        <position position="68"/>
    </location>
</feature>
<comment type="catalytic activity">
    <reaction evidence="7 10">
        <text>lipid IVA (E. coli) + CMP-3-deoxy-beta-D-manno-octulosonate = alpha-Kdo-(2-&gt;6)-lipid IVA (E. coli) + CMP + H(+)</text>
        <dbReference type="Rhea" id="RHEA:28066"/>
        <dbReference type="ChEBI" id="CHEBI:15378"/>
        <dbReference type="ChEBI" id="CHEBI:58603"/>
        <dbReference type="ChEBI" id="CHEBI:60364"/>
        <dbReference type="ChEBI" id="CHEBI:60377"/>
        <dbReference type="ChEBI" id="CHEBI:85987"/>
        <dbReference type="EC" id="2.4.99.12"/>
    </reaction>
</comment>
<comment type="subcellular location">
    <subcellularLocation>
        <location evidence="10">Cell membrane</location>
    </subcellularLocation>
</comment>
<keyword evidence="10" id="KW-0448">Lipopolysaccharide biosynthesis</keyword>
<dbReference type="GO" id="GO:0005886">
    <property type="term" value="C:plasma membrane"/>
    <property type="evidence" value="ECO:0007669"/>
    <property type="project" value="UniProtKB-SubCell"/>
</dbReference>
<dbReference type="EC" id="2.4.99.12" evidence="3 10"/>
<evidence type="ECO:0000256" key="9">
    <source>
        <dbReference type="PIRSR" id="PIRSR639901-2"/>
    </source>
</evidence>
<evidence type="ECO:0000256" key="10">
    <source>
        <dbReference type="RuleBase" id="RU365103"/>
    </source>
</evidence>
<reference evidence="12" key="2">
    <citation type="submission" date="2020-09" db="EMBL/GenBank/DDBJ databases">
        <authorList>
            <person name="Sun Q."/>
            <person name="Sedlacek I."/>
        </authorList>
    </citation>
    <scope>NUCLEOTIDE SEQUENCE</scope>
    <source>
        <strain evidence="12">CCM 7897</strain>
    </source>
</reference>
<evidence type="ECO:0000313" key="13">
    <source>
        <dbReference type="Proteomes" id="UP000606044"/>
    </source>
</evidence>
<dbReference type="InterPro" id="IPR039901">
    <property type="entry name" value="Kdotransferase"/>
</dbReference>